<evidence type="ECO:0000313" key="1">
    <source>
        <dbReference type="EMBL" id="OGY42760.1"/>
    </source>
</evidence>
<gene>
    <name evidence="1" type="ORF">A2Y67_02470</name>
</gene>
<protein>
    <submittedName>
        <fullName evidence="1">Uncharacterized protein</fullName>
    </submittedName>
</protein>
<proteinExistence type="predicted"/>
<dbReference type="Pfam" id="PF26125">
    <property type="entry name" value="AcrVA2-like"/>
    <property type="match status" value="1"/>
</dbReference>
<dbReference type="Proteomes" id="UP000176260">
    <property type="component" value="Unassembled WGS sequence"/>
</dbReference>
<accession>A0A1G1XT18</accession>
<reference evidence="1 2" key="1">
    <citation type="journal article" date="2016" name="Nat. Commun.">
        <title>Thousands of microbial genomes shed light on interconnected biogeochemical processes in an aquifer system.</title>
        <authorList>
            <person name="Anantharaman K."/>
            <person name="Brown C.T."/>
            <person name="Hug L.A."/>
            <person name="Sharon I."/>
            <person name="Castelle C.J."/>
            <person name="Probst A.J."/>
            <person name="Thomas B.C."/>
            <person name="Singh A."/>
            <person name="Wilkins M.J."/>
            <person name="Karaoz U."/>
            <person name="Brodie E.L."/>
            <person name="Williams K.H."/>
            <person name="Hubbard S.S."/>
            <person name="Banfield J.F."/>
        </authorList>
    </citation>
    <scope>NUCLEOTIDE SEQUENCE [LARGE SCALE GENOMIC DNA]</scope>
</reference>
<evidence type="ECO:0000313" key="2">
    <source>
        <dbReference type="Proteomes" id="UP000176260"/>
    </source>
</evidence>
<comment type="caution">
    <text evidence="1">The sequence shown here is derived from an EMBL/GenBank/DDBJ whole genome shotgun (WGS) entry which is preliminary data.</text>
</comment>
<organism evidence="1 2">
    <name type="scientific">Candidatus Buchananbacteria bacterium RBG_13_39_9</name>
    <dbReference type="NCBI Taxonomy" id="1797531"/>
    <lineage>
        <taxon>Bacteria</taxon>
        <taxon>Candidatus Buchananiibacteriota</taxon>
    </lineage>
</organism>
<dbReference type="InterPro" id="IPR058915">
    <property type="entry name" value="AcrVA2-like"/>
</dbReference>
<dbReference type="EMBL" id="MHIA01000007">
    <property type="protein sequence ID" value="OGY42760.1"/>
    <property type="molecule type" value="Genomic_DNA"/>
</dbReference>
<name>A0A1G1XT18_9BACT</name>
<sequence length="378" mass="44155">MKMGQIIQLENVLRTWEDGCLAMEGGYKHGLAEGGLMAEKQYFEYGSELREYLIHSFGQPFDRRFIADEPPDTSFKRIWNMLPIFLHAWVNSSKRIYHLSALLANMFLATSLKKVDCEDIHFPFSAFVLTLEQPIADAHNHYDCLLFANDVDFYGEKCLAILLLDTKWKSAKLMDQDVKDKIRWAIRKKRWDKVDKKFKQFDLLQAENRPRVQSYYIYKQFWHGGITQFVKQYQSMLKDQEYDERLALKVFQLLMGICFFFQNMPNDVREKRAKSITPSALKPKAPVPVKLFEASQIFTFSTERIISQEEKQVFTDISTESLARWQVSPHFRSGYWRRPSGYGQDPSCPKTIWVKPCLVNADLVQGNVLPLGSKNILK</sequence>
<dbReference type="AlphaFoldDB" id="A0A1G1XT18"/>